<feature type="compositionally biased region" description="Basic and acidic residues" evidence="1">
    <location>
        <begin position="211"/>
        <end position="230"/>
    </location>
</feature>
<feature type="compositionally biased region" description="Low complexity" evidence="1">
    <location>
        <begin position="90"/>
        <end position="108"/>
    </location>
</feature>
<sequence>MKPKIWATIQWKRLRLDENVASTSQSDGRRRADSNAIEKPATKKKTKTGTRSPATPSKQMNGTCAPSKGPSAMDTFRASDADLHHQLQVKASASKPAPKPQAQLQPPQNSQVDLPIPSTSRSSGHSNTHPAPKKKRARNEDNDEEEYDSGGNQAPRRKRPPKDEEDEDEDEDEDDEEVYPVPQWLDDKRVDNHRSDPNNNEDLYTDNEDNAGAHKNDGDAKATPEDEHGWGSEGDTGS</sequence>
<dbReference type="EMBL" id="JASBNA010000051">
    <property type="protein sequence ID" value="KAK7680168.1"/>
    <property type="molecule type" value="Genomic_DNA"/>
</dbReference>
<evidence type="ECO:0000313" key="3">
    <source>
        <dbReference type="Proteomes" id="UP001385951"/>
    </source>
</evidence>
<gene>
    <name evidence="2" type="ORF">QCA50_016677</name>
</gene>
<proteinExistence type="predicted"/>
<feature type="region of interest" description="Disordered" evidence="1">
    <location>
        <begin position="17"/>
        <end position="238"/>
    </location>
</feature>
<evidence type="ECO:0000313" key="2">
    <source>
        <dbReference type="EMBL" id="KAK7680168.1"/>
    </source>
</evidence>
<reference evidence="2 3" key="1">
    <citation type="submission" date="2022-09" db="EMBL/GenBank/DDBJ databases">
        <authorList>
            <person name="Palmer J.M."/>
        </authorList>
    </citation>
    <scope>NUCLEOTIDE SEQUENCE [LARGE SCALE GENOMIC DNA]</scope>
    <source>
        <strain evidence="2 3">DSM 7382</strain>
    </source>
</reference>
<organism evidence="2 3">
    <name type="scientific">Cerrena zonata</name>
    <dbReference type="NCBI Taxonomy" id="2478898"/>
    <lineage>
        <taxon>Eukaryota</taxon>
        <taxon>Fungi</taxon>
        <taxon>Dikarya</taxon>
        <taxon>Basidiomycota</taxon>
        <taxon>Agaricomycotina</taxon>
        <taxon>Agaricomycetes</taxon>
        <taxon>Polyporales</taxon>
        <taxon>Cerrenaceae</taxon>
        <taxon>Cerrena</taxon>
    </lineage>
</organism>
<name>A0AAW0FEP8_9APHY</name>
<feature type="compositionally biased region" description="Basic and acidic residues" evidence="1">
    <location>
        <begin position="185"/>
        <end position="196"/>
    </location>
</feature>
<comment type="caution">
    <text evidence="2">The sequence shown here is derived from an EMBL/GenBank/DDBJ whole genome shotgun (WGS) entry which is preliminary data.</text>
</comment>
<feature type="compositionally biased region" description="Polar residues" evidence="1">
    <location>
        <begin position="109"/>
        <end position="129"/>
    </location>
</feature>
<dbReference type="AlphaFoldDB" id="A0AAW0FEP8"/>
<feature type="compositionally biased region" description="Acidic residues" evidence="1">
    <location>
        <begin position="163"/>
        <end position="178"/>
    </location>
</feature>
<accession>A0AAW0FEP8</accession>
<feature type="compositionally biased region" description="Polar residues" evidence="1">
    <location>
        <begin position="51"/>
        <end position="64"/>
    </location>
</feature>
<evidence type="ECO:0000256" key="1">
    <source>
        <dbReference type="SAM" id="MobiDB-lite"/>
    </source>
</evidence>
<protein>
    <submittedName>
        <fullName evidence="2">Uncharacterized protein</fullName>
    </submittedName>
</protein>
<keyword evidence="3" id="KW-1185">Reference proteome</keyword>
<dbReference type="Proteomes" id="UP001385951">
    <property type="component" value="Unassembled WGS sequence"/>
</dbReference>